<reference evidence="1" key="1">
    <citation type="submission" date="2023-03" db="EMBL/GenBank/DDBJ databases">
        <title>Massive genome expansion in bonnet fungi (Mycena s.s.) driven by repeated elements and novel gene families across ecological guilds.</title>
        <authorList>
            <consortium name="Lawrence Berkeley National Laboratory"/>
            <person name="Harder C.B."/>
            <person name="Miyauchi S."/>
            <person name="Viragh M."/>
            <person name="Kuo A."/>
            <person name="Thoen E."/>
            <person name="Andreopoulos B."/>
            <person name="Lu D."/>
            <person name="Skrede I."/>
            <person name="Drula E."/>
            <person name="Henrissat B."/>
            <person name="Morin E."/>
            <person name="Kohler A."/>
            <person name="Barry K."/>
            <person name="LaButti K."/>
            <person name="Morin E."/>
            <person name="Salamov A."/>
            <person name="Lipzen A."/>
            <person name="Mereny Z."/>
            <person name="Hegedus B."/>
            <person name="Baldrian P."/>
            <person name="Stursova M."/>
            <person name="Weitz H."/>
            <person name="Taylor A."/>
            <person name="Grigoriev I.V."/>
            <person name="Nagy L.G."/>
            <person name="Martin F."/>
            <person name="Kauserud H."/>
        </authorList>
    </citation>
    <scope>NUCLEOTIDE SEQUENCE</scope>
    <source>
        <strain evidence="1">CBHHK188m</strain>
    </source>
</reference>
<organism evidence="1 2">
    <name type="scientific">Mycena maculata</name>
    <dbReference type="NCBI Taxonomy" id="230809"/>
    <lineage>
        <taxon>Eukaryota</taxon>
        <taxon>Fungi</taxon>
        <taxon>Dikarya</taxon>
        <taxon>Basidiomycota</taxon>
        <taxon>Agaricomycotina</taxon>
        <taxon>Agaricomycetes</taxon>
        <taxon>Agaricomycetidae</taxon>
        <taxon>Agaricales</taxon>
        <taxon>Marasmiineae</taxon>
        <taxon>Mycenaceae</taxon>
        <taxon>Mycena</taxon>
    </lineage>
</organism>
<name>A0AAD7JAW7_9AGAR</name>
<accession>A0AAD7JAW7</accession>
<keyword evidence="2" id="KW-1185">Reference proteome</keyword>
<proteinExistence type="predicted"/>
<evidence type="ECO:0000313" key="1">
    <source>
        <dbReference type="EMBL" id="KAJ7760648.1"/>
    </source>
</evidence>
<comment type="caution">
    <text evidence="1">The sequence shown here is derived from an EMBL/GenBank/DDBJ whole genome shotgun (WGS) entry which is preliminary data.</text>
</comment>
<dbReference type="AlphaFoldDB" id="A0AAD7JAW7"/>
<dbReference type="Proteomes" id="UP001215280">
    <property type="component" value="Unassembled WGS sequence"/>
</dbReference>
<protein>
    <submittedName>
        <fullName evidence="1">Uncharacterized protein</fullName>
    </submittedName>
</protein>
<sequence length="213" mass="24241">MATSNSSPVSLSYPNMGVFPRSFRAILPATTLLSSVIFYEFRGWGILPTDVCLPGDIYLDLMLPYILYVCNTNGWEAWNPEASLGSQLLARHPSFPDIYLWPRRGGMWWGTKTELGLDPKVEYSMDGEMQNTLFMLATYWPDSSWSRFELGAAENEKRRDAELERRNLNHVVVSKTPTLHGITELRQKQLREKRKKGNQGSVLVTVKAVLTHS</sequence>
<dbReference type="EMBL" id="JARJLG010000048">
    <property type="protein sequence ID" value="KAJ7760648.1"/>
    <property type="molecule type" value="Genomic_DNA"/>
</dbReference>
<gene>
    <name evidence="1" type="ORF">DFH07DRAFT_771731</name>
</gene>
<evidence type="ECO:0000313" key="2">
    <source>
        <dbReference type="Proteomes" id="UP001215280"/>
    </source>
</evidence>